<comment type="catalytic activity">
    <reaction evidence="8">
        <text>ATP + H2O = ADP + phosphate + H(+)</text>
        <dbReference type="Rhea" id="RHEA:13065"/>
        <dbReference type="ChEBI" id="CHEBI:15377"/>
        <dbReference type="ChEBI" id="CHEBI:15378"/>
        <dbReference type="ChEBI" id="CHEBI:30616"/>
        <dbReference type="ChEBI" id="CHEBI:43474"/>
        <dbReference type="ChEBI" id="CHEBI:456216"/>
        <dbReference type="EC" id="5.6.2.4"/>
    </reaction>
</comment>
<dbReference type="PANTHER" id="PTHR11070:SF67">
    <property type="entry name" value="DNA 3'-5' HELICASE"/>
    <property type="match status" value="1"/>
</dbReference>
<keyword evidence="13" id="KW-1185">Reference proteome</keyword>
<dbReference type="Pfam" id="PF00580">
    <property type="entry name" value="UvrD-helicase"/>
    <property type="match status" value="1"/>
</dbReference>
<dbReference type="PROSITE" id="PS51217">
    <property type="entry name" value="UVRD_HELICASE_CTER"/>
    <property type="match status" value="1"/>
</dbReference>
<keyword evidence="5" id="KW-0413">Isomerase</keyword>
<dbReference type="InterPro" id="IPR027417">
    <property type="entry name" value="P-loop_NTPase"/>
</dbReference>
<feature type="domain" description="UvrD-like helicase C-terminal" evidence="11">
    <location>
        <begin position="495"/>
        <end position="760"/>
    </location>
</feature>
<name>A0ABT7Y9U1_9BACT</name>
<dbReference type="PROSITE" id="PS51198">
    <property type="entry name" value="UVRD_HELICASE_ATP_BIND"/>
    <property type="match status" value="1"/>
</dbReference>
<sequence length="1082" mass="124016">MQQKPFIIYKSSAGSGKTFTLTLEYLKLALKYPGAYKQILAVTFTNKATQEMKERILEFLLRLSSEVSADEFLDQQLMMALGFDEAQLKKAARNTLLDILHGYGYFSVSTIDSFFQKVIRSFAREMDLDAKFEVELDQDAILERLVDRVVELVSEDKRLRKWLVNYASEQIESEKSWDVRRAIKGLGKEIFRESFKAYQELFRKTIGEGDFLEQFTKVVREQKAALISEANEVKAQANDIRMRFGLEWKDFKGGATRSFANRFEKLGDKDNPSPGLTEPMKRDLSEVDNWYAKTSPKKSEIEEAAAAGLMELAFKIPDLHTRGNTLNAIAKNLNDFGVFRNLISELQELKSEEGILLISDVNDFLKRITQDSEAPFIYEKIGNQYKHFLIDEFQDTSDFQWSSFKPLLENSLASGHTNLIVGDVKQSIYRWRGGRLDLLLSEVEKQIHKEYQYIRNLQTNWRSLPNIVSFNNSLFSKLGPFIESKVEAHYGLDPGGILQSAFAEVVQDVPEKKRALDFQGRIELEFIEKTKQGKGNMEEDEEEEDEPTVLDKLPGLVMQLQDKGYEPKDIAFLVRKNDQGANVADTLLTYAQENPDSGYRFDVLSEESLFLWKSAAVKCIIAALTYMNNPADLIPLKTMWFYYAQIFGLEYDHELFDKRSIPGALSAKQEGFLGSIDKWLQLPLMELLEELISFLGFFEKHSDLAYISGLKEAVYDFVSKNRADLQGFLDWWEINSHKRTVKIPHDHNAMRILTIHKSKGLQFKVVVMPYLDWQVVQSGQMASILWSEYQVSEHVQTVLPISHQSSLADSAFKNIYNEEIKLSFLDSMNMLYVAFTRAEEAIYGFSGFSKHSKGKLNPVQTGNLLYGFFKALSMEGLGEGAAWDDDRQKFSFGNWAALQIKKDTPGLGGTELRWNSVNWREKLKTREFAWDFSEKGLEGREQRQLGLLVHEILENAKNLTSAKLSLKELEFEGRIDEETKEKVETEITELFARPEFLDWYEGDYQVLAEQGILLPGGKQKRPDRILIGKNKALVVDFKTGEKRSSHQAQVREYMQLVGGLTNLPVKGFLCYVGPTEILEIDE</sequence>
<dbReference type="InterPro" id="IPR000212">
    <property type="entry name" value="DNA_helicase_UvrD/REP"/>
</dbReference>
<keyword evidence="3 9" id="KW-0347">Helicase</keyword>
<dbReference type="Proteomes" id="UP001171916">
    <property type="component" value="Unassembled WGS sequence"/>
</dbReference>
<dbReference type="EMBL" id="JAUEPH010000002">
    <property type="protein sequence ID" value="MDN3203273.1"/>
    <property type="molecule type" value="Genomic_DNA"/>
</dbReference>
<dbReference type="SUPFAM" id="SSF52540">
    <property type="entry name" value="P-loop containing nucleoside triphosphate hydrolases"/>
    <property type="match status" value="1"/>
</dbReference>
<proteinExistence type="predicted"/>
<evidence type="ECO:0000259" key="11">
    <source>
        <dbReference type="PROSITE" id="PS51217"/>
    </source>
</evidence>
<keyword evidence="1 9" id="KW-0547">Nucleotide-binding</keyword>
<evidence type="ECO:0000256" key="4">
    <source>
        <dbReference type="ARBA" id="ARBA00022840"/>
    </source>
</evidence>
<dbReference type="InterPro" id="IPR014016">
    <property type="entry name" value="UvrD-like_ATP-bd"/>
</dbReference>
<organism evidence="12 13">
    <name type="scientific">Algoriphagus sediminis</name>
    <dbReference type="NCBI Taxonomy" id="3057113"/>
    <lineage>
        <taxon>Bacteria</taxon>
        <taxon>Pseudomonadati</taxon>
        <taxon>Bacteroidota</taxon>
        <taxon>Cytophagia</taxon>
        <taxon>Cytophagales</taxon>
        <taxon>Cyclobacteriaceae</taxon>
        <taxon>Algoriphagus</taxon>
    </lineage>
</organism>
<evidence type="ECO:0000313" key="12">
    <source>
        <dbReference type="EMBL" id="MDN3203273.1"/>
    </source>
</evidence>
<reference evidence="12" key="1">
    <citation type="submission" date="2023-06" db="EMBL/GenBank/DDBJ databases">
        <title>Robiginitalea aurantiacus sp. nov. and Algoriphagus sediminis sp. nov., isolated from coastal sediment.</title>
        <authorList>
            <person name="Zhou Z.Y."/>
            <person name="An J."/>
            <person name="Jia Y.W."/>
            <person name="Du Z.J."/>
        </authorList>
    </citation>
    <scope>NUCLEOTIDE SEQUENCE</scope>
    <source>
        <strain evidence="12">C2-7</strain>
    </source>
</reference>
<dbReference type="PANTHER" id="PTHR11070">
    <property type="entry name" value="UVRD / RECB / PCRA DNA HELICASE FAMILY MEMBER"/>
    <property type="match status" value="1"/>
</dbReference>
<evidence type="ECO:0000256" key="5">
    <source>
        <dbReference type="ARBA" id="ARBA00023235"/>
    </source>
</evidence>
<gene>
    <name evidence="12" type="ORF">QVH07_03905</name>
</gene>
<evidence type="ECO:0000259" key="10">
    <source>
        <dbReference type="PROSITE" id="PS51198"/>
    </source>
</evidence>
<evidence type="ECO:0000256" key="7">
    <source>
        <dbReference type="ARBA" id="ARBA00034808"/>
    </source>
</evidence>
<feature type="domain" description="UvrD-like helicase ATP-binding" evidence="10">
    <location>
        <begin position="1"/>
        <end position="464"/>
    </location>
</feature>
<dbReference type="Gene3D" id="3.40.50.300">
    <property type="entry name" value="P-loop containing nucleotide triphosphate hydrolases"/>
    <property type="match status" value="4"/>
</dbReference>
<comment type="caution">
    <text evidence="12">The sequence shown here is derived from an EMBL/GenBank/DDBJ whole genome shotgun (WGS) entry which is preliminary data.</text>
</comment>
<feature type="binding site" evidence="9">
    <location>
        <begin position="11"/>
        <end position="18"/>
    </location>
    <ligand>
        <name>ATP</name>
        <dbReference type="ChEBI" id="CHEBI:30616"/>
    </ligand>
</feature>
<evidence type="ECO:0000256" key="8">
    <source>
        <dbReference type="ARBA" id="ARBA00048988"/>
    </source>
</evidence>
<dbReference type="RefSeq" id="WP_289998837.1">
    <property type="nucleotide sequence ID" value="NZ_JAUEPH010000002.1"/>
</dbReference>
<dbReference type="EC" id="5.6.2.4" evidence="7"/>
<keyword evidence="2 9" id="KW-0378">Hydrolase</keyword>
<evidence type="ECO:0000256" key="3">
    <source>
        <dbReference type="ARBA" id="ARBA00022806"/>
    </source>
</evidence>
<comment type="catalytic activity">
    <reaction evidence="6">
        <text>Couples ATP hydrolysis with the unwinding of duplex DNA by translocating in the 3'-5' direction.</text>
        <dbReference type="EC" id="5.6.2.4"/>
    </reaction>
</comment>
<evidence type="ECO:0000256" key="2">
    <source>
        <dbReference type="ARBA" id="ARBA00022801"/>
    </source>
</evidence>
<evidence type="ECO:0000256" key="6">
    <source>
        <dbReference type="ARBA" id="ARBA00034617"/>
    </source>
</evidence>
<evidence type="ECO:0000313" key="13">
    <source>
        <dbReference type="Proteomes" id="UP001171916"/>
    </source>
</evidence>
<evidence type="ECO:0000256" key="1">
    <source>
        <dbReference type="ARBA" id="ARBA00022741"/>
    </source>
</evidence>
<dbReference type="InterPro" id="IPR014017">
    <property type="entry name" value="DNA_helicase_UvrD-like_C"/>
</dbReference>
<keyword evidence="4 9" id="KW-0067">ATP-binding</keyword>
<accession>A0ABT7Y9U1</accession>
<evidence type="ECO:0000256" key="9">
    <source>
        <dbReference type="PROSITE-ProRule" id="PRU00560"/>
    </source>
</evidence>
<protein>
    <recommendedName>
        <fullName evidence="7">DNA 3'-5' helicase</fullName>
        <ecNumber evidence="7">5.6.2.4</ecNumber>
    </recommendedName>
</protein>